<evidence type="ECO:0000313" key="2">
    <source>
        <dbReference type="EMBL" id="VDP87606.1"/>
    </source>
</evidence>
<dbReference type="InterPro" id="IPR031570">
    <property type="entry name" value="NBEA/BDCP_DUF4704"/>
</dbReference>
<dbReference type="GO" id="GO:0019901">
    <property type="term" value="F:protein kinase binding"/>
    <property type="evidence" value="ECO:0007669"/>
    <property type="project" value="TreeGrafter"/>
</dbReference>
<dbReference type="InterPro" id="IPR050865">
    <property type="entry name" value="BEACH_Domain"/>
</dbReference>
<dbReference type="PANTHER" id="PTHR13743">
    <property type="entry name" value="BEIGE/BEACH-RELATED"/>
    <property type="match status" value="1"/>
</dbReference>
<dbReference type="Proteomes" id="UP000272942">
    <property type="component" value="Unassembled WGS sequence"/>
</dbReference>
<dbReference type="WBParaSite" id="ECPE_0001081601-mRNA-1">
    <property type="protein sequence ID" value="ECPE_0001081601-mRNA-1"/>
    <property type="gene ID" value="ECPE_0001081601"/>
</dbReference>
<evidence type="ECO:0000259" key="1">
    <source>
        <dbReference type="Pfam" id="PF15787"/>
    </source>
</evidence>
<dbReference type="GO" id="GO:0016020">
    <property type="term" value="C:membrane"/>
    <property type="evidence" value="ECO:0007669"/>
    <property type="project" value="TreeGrafter"/>
</dbReference>
<feature type="domain" description="DUF4704" evidence="1">
    <location>
        <begin position="14"/>
        <end position="225"/>
    </location>
</feature>
<evidence type="ECO:0000313" key="3">
    <source>
        <dbReference type="Proteomes" id="UP000272942"/>
    </source>
</evidence>
<keyword evidence="3" id="KW-1185">Reference proteome</keyword>
<dbReference type="AlphaFoldDB" id="A0A183AUZ8"/>
<dbReference type="GO" id="GO:0005829">
    <property type="term" value="C:cytosol"/>
    <property type="evidence" value="ECO:0007669"/>
    <property type="project" value="TreeGrafter"/>
</dbReference>
<sequence>MAVFRINKVPLRPAQEVLKLRANLLVYLKQLVARQGTLLDAEMQALLNYLLVVEEDENLHDVLYLLITLLVDTPNAVGSTFIRNDALHVAFKRLSVLDESNRVYAIKLLGFHLHFSRIHKYDDLMDRYGLFDLMVERLHAVAPNLSVVTYNALFEVLINSISSRPQSAPKSLIAADTVIQQPQMIRVISELIYRSEKNAESTMVRQIFLQHLLSLCTQNTQNRRNSRFDTTLWNYNKWGRHQDQNERSMAYRFPGWGRADFPGGIRGRRGTGGDTNGPG</sequence>
<dbReference type="OrthoDB" id="26681at2759"/>
<dbReference type="EMBL" id="UZAN01049658">
    <property type="protein sequence ID" value="VDP87606.1"/>
    <property type="molecule type" value="Genomic_DNA"/>
</dbReference>
<reference evidence="2 3" key="2">
    <citation type="submission" date="2018-11" db="EMBL/GenBank/DDBJ databases">
        <authorList>
            <consortium name="Pathogen Informatics"/>
        </authorList>
    </citation>
    <scope>NUCLEOTIDE SEQUENCE [LARGE SCALE GENOMIC DNA]</scope>
    <source>
        <strain evidence="2 3">Egypt</strain>
    </source>
</reference>
<organism evidence="4">
    <name type="scientific">Echinostoma caproni</name>
    <dbReference type="NCBI Taxonomy" id="27848"/>
    <lineage>
        <taxon>Eukaryota</taxon>
        <taxon>Metazoa</taxon>
        <taxon>Spiralia</taxon>
        <taxon>Lophotrochozoa</taxon>
        <taxon>Platyhelminthes</taxon>
        <taxon>Trematoda</taxon>
        <taxon>Digenea</taxon>
        <taxon>Plagiorchiida</taxon>
        <taxon>Echinostomata</taxon>
        <taxon>Echinostomatoidea</taxon>
        <taxon>Echinostomatidae</taxon>
        <taxon>Echinostoma</taxon>
    </lineage>
</organism>
<gene>
    <name evidence="2" type="ORF">ECPE_LOCUS10783</name>
</gene>
<name>A0A183AUZ8_9TREM</name>
<dbReference type="GO" id="GO:0008104">
    <property type="term" value="P:intracellular protein localization"/>
    <property type="evidence" value="ECO:0007669"/>
    <property type="project" value="TreeGrafter"/>
</dbReference>
<accession>A0A183AUZ8</accession>
<protein>
    <submittedName>
        <fullName evidence="4">DUF4704 domain-containing protein</fullName>
    </submittedName>
</protein>
<dbReference type="PANTHER" id="PTHR13743:SF162">
    <property type="entry name" value="NEUROBEACHIN"/>
    <property type="match status" value="1"/>
</dbReference>
<proteinExistence type="predicted"/>
<dbReference type="Pfam" id="PF15787">
    <property type="entry name" value="DUF4704"/>
    <property type="match status" value="1"/>
</dbReference>
<evidence type="ECO:0000313" key="4">
    <source>
        <dbReference type="WBParaSite" id="ECPE_0001081601-mRNA-1"/>
    </source>
</evidence>
<reference evidence="4" key="1">
    <citation type="submission" date="2016-06" db="UniProtKB">
        <authorList>
            <consortium name="WormBaseParasite"/>
        </authorList>
    </citation>
    <scope>IDENTIFICATION</scope>
</reference>